<evidence type="ECO:0000313" key="1">
    <source>
        <dbReference type="EMBL" id="EOA82676.1"/>
    </source>
</evidence>
<dbReference type="PANTHER" id="PTHR28180:SF2">
    <property type="entry name" value="PEROXISOMAL PROTEIN 2"/>
    <property type="match status" value="1"/>
</dbReference>
<dbReference type="InterPro" id="IPR029032">
    <property type="entry name" value="AhpD-like"/>
</dbReference>
<dbReference type="Gene3D" id="1.20.1290.10">
    <property type="entry name" value="AhpD-like"/>
    <property type="match status" value="1"/>
</dbReference>
<keyword evidence="2" id="KW-1185">Reference proteome</keyword>
<reference evidence="1 2" key="1">
    <citation type="journal article" date="2012" name="PLoS Pathog.">
        <title>Diverse lifestyles and strategies of plant pathogenesis encoded in the genomes of eighteen Dothideomycetes fungi.</title>
        <authorList>
            <person name="Ohm R.A."/>
            <person name="Feau N."/>
            <person name="Henrissat B."/>
            <person name="Schoch C.L."/>
            <person name="Horwitz B.A."/>
            <person name="Barry K.W."/>
            <person name="Condon B.J."/>
            <person name="Copeland A.C."/>
            <person name="Dhillon B."/>
            <person name="Glaser F."/>
            <person name="Hesse C.N."/>
            <person name="Kosti I."/>
            <person name="LaButti K."/>
            <person name="Lindquist E.A."/>
            <person name="Lucas S."/>
            <person name="Salamov A.A."/>
            <person name="Bradshaw R.E."/>
            <person name="Ciuffetti L."/>
            <person name="Hamelin R.C."/>
            <person name="Kema G.H.J."/>
            <person name="Lawrence C."/>
            <person name="Scott J.A."/>
            <person name="Spatafora J.W."/>
            <person name="Turgeon B.G."/>
            <person name="de Wit P.J.G.M."/>
            <person name="Zhong S."/>
            <person name="Goodwin S.B."/>
            <person name="Grigoriev I.V."/>
        </authorList>
    </citation>
    <scope>NUCLEOTIDE SEQUENCE [LARGE SCALE GENOMIC DNA]</scope>
    <source>
        <strain evidence="2">28A</strain>
    </source>
</reference>
<dbReference type="GeneID" id="19406170"/>
<organism evidence="1 2">
    <name type="scientific">Exserohilum turcicum (strain 28A)</name>
    <name type="common">Northern leaf blight fungus</name>
    <name type="synonym">Setosphaeria turcica</name>
    <dbReference type="NCBI Taxonomy" id="671987"/>
    <lineage>
        <taxon>Eukaryota</taxon>
        <taxon>Fungi</taxon>
        <taxon>Dikarya</taxon>
        <taxon>Ascomycota</taxon>
        <taxon>Pezizomycotina</taxon>
        <taxon>Dothideomycetes</taxon>
        <taxon>Pleosporomycetidae</taxon>
        <taxon>Pleosporales</taxon>
        <taxon>Pleosporineae</taxon>
        <taxon>Pleosporaceae</taxon>
        <taxon>Exserohilum</taxon>
    </lineage>
</organism>
<dbReference type="OrthoDB" id="5392202at2759"/>
<dbReference type="RefSeq" id="XP_008029730.1">
    <property type="nucleotide sequence ID" value="XM_008031539.1"/>
</dbReference>
<protein>
    <submittedName>
        <fullName evidence="1">Uncharacterized protein</fullName>
    </submittedName>
</protein>
<proteinExistence type="predicted"/>
<sequence length="280" mass="31120">MLAPKTSSPCHSKFEFEYSILFANFEERAASKGLCRPLWLSLMTATTIAVDSERSMTALYNHVTYSMKEEGCILIAEFMREIGLRGIAVIGVSRVINILVAFYESLHPKVKSALNTRCSYSSVTDDVSTIGKKGQSLWNRIHYPMEKEMERKLATAHPDLAHFNILHVYVNILHVYGGLLMRSGSSTSRTVGRITMSLSAIACLRADQGRSLQLLAHVLSLKKACSDGSWKLEPNIGSEEEIKWLASDEGCIWLLGFVDDLKMTIINGEGGNSRRTVAKL</sequence>
<dbReference type="EMBL" id="KB908844">
    <property type="protein sequence ID" value="EOA82676.1"/>
    <property type="molecule type" value="Genomic_DNA"/>
</dbReference>
<dbReference type="eggNOG" id="ENOG502S01H">
    <property type="taxonomic scope" value="Eukaryota"/>
</dbReference>
<reference evidence="1 2" key="2">
    <citation type="journal article" date="2013" name="PLoS Genet.">
        <title>Comparative genome structure, secondary metabolite, and effector coding capacity across Cochliobolus pathogens.</title>
        <authorList>
            <person name="Condon B.J."/>
            <person name="Leng Y."/>
            <person name="Wu D."/>
            <person name="Bushley K.E."/>
            <person name="Ohm R.A."/>
            <person name="Otillar R."/>
            <person name="Martin J."/>
            <person name="Schackwitz W."/>
            <person name="Grimwood J."/>
            <person name="MohdZainudin N."/>
            <person name="Xue C."/>
            <person name="Wang R."/>
            <person name="Manning V.A."/>
            <person name="Dhillon B."/>
            <person name="Tu Z.J."/>
            <person name="Steffenson B.J."/>
            <person name="Salamov A."/>
            <person name="Sun H."/>
            <person name="Lowry S."/>
            <person name="LaButti K."/>
            <person name="Han J."/>
            <person name="Copeland A."/>
            <person name="Lindquist E."/>
            <person name="Barry K."/>
            <person name="Schmutz J."/>
            <person name="Baker S.E."/>
            <person name="Ciuffetti L.M."/>
            <person name="Grigoriev I.V."/>
            <person name="Zhong S."/>
            <person name="Turgeon B.G."/>
        </authorList>
    </citation>
    <scope>NUCLEOTIDE SEQUENCE [LARGE SCALE GENOMIC DNA]</scope>
    <source>
        <strain evidence="2">28A</strain>
    </source>
</reference>
<accession>R0IBT7</accession>
<dbReference type="AlphaFoldDB" id="R0IBT7"/>
<gene>
    <name evidence="1" type="ORF">SETTUDRAFT_95518</name>
</gene>
<evidence type="ECO:0000313" key="2">
    <source>
        <dbReference type="Proteomes" id="UP000016935"/>
    </source>
</evidence>
<dbReference type="STRING" id="671987.R0IBT7"/>
<name>R0IBT7_EXST2</name>
<dbReference type="PANTHER" id="PTHR28180">
    <property type="entry name" value="CONSERVED MITOCHONDRIAL PROTEIN-RELATED"/>
    <property type="match status" value="1"/>
</dbReference>
<dbReference type="InterPro" id="IPR052999">
    <property type="entry name" value="PTS1_Protein"/>
</dbReference>
<dbReference type="HOGENOM" id="CLU_069193_0_0_1"/>
<dbReference type="Proteomes" id="UP000016935">
    <property type="component" value="Unassembled WGS sequence"/>
</dbReference>